<keyword evidence="4" id="KW-1185">Reference proteome</keyword>
<accession>A0A433Q7Q2</accession>
<feature type="domain" description="NADP-dependent oxidoreductase" evidence="2">
    <location>
        <begin position="26"/>
        <end position="98"/>
    </location>
</feature>
<evidence type="ECO:0000259" key="2">
    <source>
        <dbReference type="Pfam" id="PF00248"/>
    </source>
</evidence>
<dbReference type="AlphaFoldDB" id="A0A433Q7Q2"/>
<dbReference type="EMBL" id="RBNJ01011984">
    <property type="protein sequence ID" value="RUS25803.1"/>
    <property type="molecule type" value="Genomic_DNA"/>
</dbReference>
<dbReference type="InterPro" id="IPR023210">
    <property type="entry name" value="NADP_OxRdtase_dom"/>
</dbReference>
<evidence type="ECO:0000313" key="3">
    <source>
        <dbReference type="EMBL" id="RUS25803.1"/>
    </source>
</evidence>
<dbReference type="GO" id="GO:0016491">
    <property type="term" value="F:oxidoreductase activity"/>
    <property type="evidence" value="ECO:0007669"/>
    <property type="project" value="UniProtKB-KW"/>
</dbReference>
<proteinExistence type="predicted"/>
<dbReference type="PANTHER" id="PTHR43625">
    <property type="entry name" value="AFLATOXIN B1 ALDEHYDE REDUCTASE"/>
    <property type="match status" value="1"/>
</dbReference>
<dbReference type="Proteomes" id="UP000274822">
    <property type="component" value="Unassembled WGS sequence"/>
</dbReference>
<comment type="caution">
    <text evidence="3">The sequence shown here is derived from an EMBL/GenBank/DDBJ whole genome shotgun (WGS) entry which is preliminary data.</text>
</comment>
<dbReference type="InterPro" id="IPR050791">
    <property type="entry name" value="Aldo-Keto_reductase"/>
</dbReference>
<sequence>MGQYKLINDFDTTNFWWNYPRFSAENFPKNLNLIYWFEELTKTKSVTSLQLILAWVLAQGQDFIPISSMRHLKYLEENVSAANIMLLEHELKEIRKAINSIKIHSMRYLEAGMKILNI</sequence>
<protein>
    <recommendedName>
        <fullName evidence="2">NADP-dependent oxidoreductase domain-containing protein</fullName>
    </recommendedName>
</protein>
<dbReference type="Pfam" id="PF00248">
    <property type="entry name" value="Aldo_ket_red"/>
    <property type="match status" value="1"/>
</dbReference>
<dbReference type="SUPFAM" id="SSF51430">
    <property type="entry name" value="NAD(P)-linked oxidoreductase"/>
    <property type="match status" value="1"/>
</dbReference>
<dbReference type="InterPro" id="IPR036812">
    <property type="entry name" value="NAD(P)_OxRdtase_dom_sf"/>
</dbReference>
<gene>
    <name evidence="3" type="ORF">BC938DRAFT_471622</name>
</gene>
<organism evidence="3 4">
    <name type="scientific">Jimgerdemannia flammicorona</name>
    <dbReference type="NCBI Taxonomy" id="994334"/>
    <lineage>
        <taxon>Eukaryota</taxon>
        <taxon>Fungi</taxon>
        <taxon>Fungi incertae sedis</taxon>
        <taxon>Mucoromycota</taxon>
        <taxon>Mucoromycotina</taxon>
        <taxon>Endogonomycetes</taxon>
        <taxon>Endogonales</taxon>
        <taxon>Endogonaceae</taxon>
        <taxon>Jimgerdemannia</taxon>
    </lineage>
</organism>
<reference evidence="3 4" key="1">
    <citation type="journal article" date="2018" name="New Phytol.">
        <title>Phylogenomics of Endogonaceae and evolution of mycorrhizas within Mucoromycota.</title>
        <authorList>
            <person name="Chang Y."/>
            <person name="Desiro A."/>
            <person name="Na H."/>
            <person name="Sandor L."/>
            <person name="Lipzen A."/>
            <person name="Clum A."/>
            <person name="Barry K."/>
            <person name="Grigoriev I.V."/>
            <person name="Martin F.M."/>
            <person name="Stajich J.E."/>
            <person name="Smith M.E."/>
            <person name="Bonito G."/>
            <person name="Spatafora J.W."/>
        </authorList>
    </citation>
    <scope>NUCLEOTIDE SEQUENCE [LARGE SCALE GENOMIC DNA]</scope>
    <source>
        <strain evidence="3 4">AD002</strain>
    </source>
</reference>
<dbReference type="Gene3D" id="3.20.20.100">
    <property type="entry name" value="NADP-dependent oxidoreductase domain"/>
    <property type="match status" value="1"/>
</dbReference>
<dbReference type="GO" id="GO:0005737">
    <property type="term" value="C:cytoplasm"/>
    <property type="evidence" value="ECO:0007669"/>
    <property type="project" value="TreeGrafter"/>
</dbReference>
<evidence type="ECO:0000313" key="4">
    <source>
        <dbReference type="Proteomes" id="UP000274822"/>
    </source>
</evidence>
<evidence type="ECO:0000256" key="1">
    <source>
        <dbReference type="ARBA" id="ARBA00023002"/>
    </source>
</evidence>
<name>A0A433Q7Q2_9FUNG</name>
<dbReference type="PANTHER" id="PTHR43625:SF40">
    <property type="entry name" value="ALDO-KETO REDUCTASE YAKC [NADP(+)]"/>
    <property type="match status" value="1"/>
</dbReference>
<keyword evidence="1" id="KW-0560">Oxidoreductase</keyword>